<dbReference type="EMBL" id="JANPWB010000005">
    <property type="protein sequence ID" value="KAJ1183952.1"/>
    <property type="molecule type" value="Genomic_DNA"/>
</dbReference>
<evidence type="ECO:0000313" key="2">
    <source>
        <dbReference type="EMBL" id="KAJ1093620.1"/>
    </source>
</evidence>
<dbReference type="Proteomes" id="UP001066276">
    <property type="component" value="Chromosome 3_1"/>
</dbReference>
<dbReference type="EMBL" id="JANPWB010000015">
    <property type="protein sequence ID" value="KAJ1093628.1"/>
    <property type="molecule type" value="Genomic_DNA"/>
</dbReference>
<feature type="compositionally biased region" description="Basic and acidic residues" evidence="1">
    <location>
        <begin position="148"/>
        <end position="157"/>
    </location>
</feature>
<evidence type="ECO:0000313" key="8">
    <source>
        <dbReference type="Proteomes" id="UP001066276"/>
    </source>
</evidence>
<feature type="region of interest" description="Disordered" evidence="1">
    <location>
        <begin position="1"/>
        <end position="336"/>
    </location>
</feature>
<dbReference type="AlphaFoldDB" id="A0AAV7LQ16"/>
<dbReference type="EMBL" id="JANPWB010000015">
    <property type="protein sequence ID" value="KAJ1093634.1"/>
    <property type="molecule type" value="Genomic_DNA"/>
</dbReference>
<evidence type="ECO:0000313" key="4">
    <source>
        <dbReference type="EMBL" id="KAJ1093634.1"/>
    </source>
</evidence>
<evidence type="ECO:0000313" key="5">
    <source>
        <dbReference type="EMBL" id="KAJ1093642.1"/>
    </source>
</evidence>
<feature type="compositionally biased region" description="Low complexity" evidence="1">
    <location>
        <begin position="288"/>
        <end position="299"/>
    </location>
</feature>
<keyword evidence="8" id="KW-1185">Reference proteome</keyword>
<comment type="caution">
    <text evidence="5">The sequence shown here is derived from an EMBL/GenBank/DDBJ whole genome shotgun (WGS) entry which is preliminary data.</text>
</comment>
<evidence type="ECO:0000256" key="1">
    <source>
        <dbReference type="SAM" id="MobiDB-lite"/>
    </source>
</evidence>
<reference evidence="5" key="1">
    <citation type="journal article" date="2022" name="bioRxiv">
        <title>Sequencing and chromosome-scale assembly of the giantPleurodeles waltlgenome.</title>
        <authorList>
            <person name="Brown T."/>
            <person name="Elewa A."/>
            <person name="Iarovenko S."/>
            <person name="Subramanian E."/>
            <person name="Araus A.J."/>
            <person name="Petzold A."/>
            <person name="Susuki M."/>
            <person name="Suzuki K.-i.T."/>
            <person name="Hayashi T."/>
            <person name="Toyoda A."/>
            <person name="Oliveira C."/>
            <person name="Osipova E."/>
            <person name="Leigh N.D."/>
            <person name="Simon A."/>
            <person name="Yun M.H."/>
        </authorList>
    </citation>
    <scope>NUCLEOTIDE SEQUENCE</scope>
    <source>
        <strain evidence="5">20211129_DDA</strain>
        <tissue evidence="5">Liver</tissue>
    </source>
</reference>
<gene>
    <name evidence="6" type="ORF">NDU88_000762</name>
    <name evidence="7" type="ORF">NDU88_000773</name>
    <name evidence="2" type="ORF">NDU88_006718</name>
    <name evidence="3" type="ORF">NDU88_006726</name>
    <name evidence="4" type="ORF">NDU88_006732</name>
    <name evidence="5" type="ORF">NDU88_006740</name>
</gene>
<feature type="compositionally biased region" description="Gly residues" evidence="1">
    <location>
        <begin position="105"/>
        <end position="119"/>
    </location>
</feature>
<dbReference type="EMBL" id="JANPWB010000015">
    <property type="protein sequence ID" value="KAJ1093642.1"/>
    <property type="molecule type" value="Genomic_DNA"/>
</dbReference>
<dbReference type="EMBL" id="JANPWB010000015">
    <property type="protein sequence ID" value="KAJ1093620.1"/>
    <property type="molecule type" value="Genomic_DNA"/>
</dbReference>
<dbReference type="EMBL" id="JANPWB010000005">
    <property type="protein sequence ID" value="KAJ1183963.1"/>
    <property type="molecule type" value="Genomic_DNA"/>
</dbReference>
<evidence type="ECO:0000313" key="3">
    <source>
        <dbReference type="EMBL" id="KAJ1093628.1"/>
    </source>
</evidence>
<sequence length="365" mass="37511">MVGHPPSLHPAAQGGRGEAPVPCGTWPADGPPPHPRGVTGRGGGRPRRCARAAVGHHRQPRAARSQAPRDGPGADRRAQPALPPRRGGEGWARRPAYLRGRTRGRGGVGILLRAIGGGLTLELGGRRERKLPCDGPSRAPGKAPGRLTIERPSDRRSPGRNPGPQGAFEERREEGGAARPPTARRDGPAPRQASPLGSQPPRFQERFQALGPGASPPTTRARGVFPGAARGPGSPAAAGPSRRTGRSRASLRNPRPGRRARVPGNEGGVSAPPARRPSARRGRESPVPRRAAPSRASRPGLAHPPALVGWSRGSLAGPGSSSPRPPCRPGTAGLSGVVQAQGGTTIRFTLPGSCRVGVGSVSGGA</sequence>
<dbReference type="Proteomes" id="UP001066276">
    <property type="component" value="Chromosome 11"/>
</dbReference>
<organism evidence="5 8">
    <name type="scientific">Pleurodeles waltl</name>
    <name type="common">Iberian ribbed newt</name>
    <dbReference type="NCBI Taxonomy" id="8319"/>
    <lineage>
        <taxon>Eukaryota</taxon>
        <taxon>Metazoa</taxon>
        <taxon>Chordata</taxon>
        <taxon>Craniata</taxon>
        <taxon>Vertebrata</taxon>
        <taxon>Euteleostomi</taxon>
        <taxon>Amphibia</taxon>
        <taxon>Batrachia</taxon>
        <taxon>Caudata</taxon>
        <taxon>Salamandroidea</taxon>
        <taxon>Salamandridae</taxon>
        <taxon>Pleurodelinae</taxon>
        <taxon>Pleurodeles</taxon>
    </lineage>
</organism>
<evidence type="ECO:0000313" key="7">
    <source>
        <dbReference type="EMBL" id="KAJ1183963.1"/>
    </source>
</evidence>
<accession>A0AAV7LQ16</accession>
<feature type="compositionally biased region" description="Low complexity" evidence="1">
    <location>
        <begin position="226"/>
        <end position="242"/>
    </location>
</feature>
<feature type="compositionally biased region" description="Low complexity" evidence="1">
    <location>
        <begin position="311"/>
        <end position="322"/>
    </location>
</feature>
<protein>
    <submittedName>
        <fullName evidence="5">Uncharacterized protein</fullName>
    </submittedName>
</protein>
<evidence type="ECO:0000313" key="6">
    <source>
        <dbReference type="EMBL" id="KAJ1183952.1"/>
    </source>
</evidence>
<feature type="compositionally biased region" description="Basic residues" evidence="1">
    <location>
        <begin position="44"/>
        <end position="61"/>
    </location>
</feature>
<proteinExistence type="predicted"/>
<name>A0AAV7LQ16_PLEWA</name>